<dbReference type="OrthoDB" id="3479263at2"/>
<gene>
    <name evidence="1" type="ORF">Acor_83960</name>
</gene>
<dbReference type="Proteomes" id="UP000334990">
    <property type="component" value="Unassembled WGS sequence"/>
</dbReference>
<dbReference type="EMBL" id="BLAD01000150">
    <property type="protein sequence ID" value="GES06327.1"/>
    <property type="molecule type" value="Genomic_DNA"/>
</dbReference>
<reference evidence="1 2" key="1">
    <citation type="submission" date="2019-10" db="EMBL/GenBank/DDBJ databases">
        <title>Whole genome shotgun sequence of Acrocarpospora corrugata NBRC 13972.</title>
        <authorList>
            <person name="Ichikawa N."/>
            <person name="Kimura A."/>
            <person name="Kitahashi Y."/>
            <person name="Komaki H."/>
            <person name="Oguchi A."/>
        </authorList>
    </citation>
    <scope>NUCLEOTIDE SEQUENCE [LARGE SCALE GENOMIC DNA]</scope>
    <source>
        <strain evidence="1 2">NBRC 13972</strain>
    </source>
</reference>
<sequence length="271" mass="29291">MAVTDDPPPPTPEGALGWPEFTEKLRELHAWCGRPKYATLSKSAGIAPSAISNLIGRNPLSRPPEAATLRFVEACLAQGGLPPKAIQEQSRRWRAAWTAQTNQETVPAPVATPRPVRQRQPISVIVIAVAVGLAGALWGLTRSSPEVPFTTTAAPPADAAPRCVPKPTTISDTRQGQTWNGLFQCPNTPATDVYEFARTGVIVGQLESNPSWFVCWAKGERHAGGNDIWYYTQGDHSAGKRELDAWGFVPGSMLETDLDPDPGLTRQCTFT</sequence>
<comment type="caution">
    <text evidence="1">The sequence shown here is derived from an EMBL/GenBank/DDBJ whole genome shotgun (WGS) entry which is preliminary data.</text>
</comment>
<organism evidence="1 2">
    <name type="scientific">Acrocarpospora corrugata</name>
    <dbReference type="NCBI Taxonomy" id="35763"/>
    <lineage>
        <taxon>Bacteria</taxon>
        <taxon>Bacillati</taxon>
        <taxon>Actinomycetota</taxon>
        <taxon>Actinomycetes</taxon>
        <taxon>Streptosporangiales</taxon>
        <taxon>Streptosporangiaceae</taxon>
        <taxon>Acrocarpospora</taxon>
    </lineage>
</organism>
<proteinExistence type="predicted"/>
<evidence type="ECO:0000313" key="1">
    <source>
        <dbReference type="EMBL" id="GES06327.1"/>
    </source>
</evidence>
<protein>
    <submittedName>
        <fullName evidence="1">Uncharacterized protein</fullName>
    </submittedName>
</protein>
<accession>A0A5M3WBA7</accession>
<keyword evidence="2" id="KW-1185">Reference proteome</keyword>
<dbReference type="AlphaFoldDB" id="A0A5M3WBA7"/>
<name>A0A5M3WBA7_9ACTN</name>
<evidence type="ECO:0000313" key="2">
    <source>
        <dbReference type="Proteomes" id="UP000334990"/>
    </source>
</evidence>
<dbReference type="RefSeq" id="WP_155342235.1">
    <property type="nucleotide sequence ID" value="NZ_BAAABN010000014.1"/>
</dbReference>